<protein>
    <submittedName>
        <fullName evidence="1">Uncharacterized protein</fullName>
    </submittedName>
</protein>
<dbReference type="AlphaFoldDB" id="A0A7G6RJG8"/>
<dbReference type="EMBL" id="CP050549">
    <property type="protein sequence ID" value="QND42400.1"/>
    <property type="molecule type" value="Genomic_DNA"/>
</dbReference>
<accession>A0A7G6RJG8</accession>
<evidence type="ECO:0000313" key="2">
    <source>
        <dbReference type="Proteomes" id="UP000515518"/>
    </source>
</evidence>
<organism evidence="1 2">
    <name type="scientific">Rhizobium leguminosarum bv. viciae</name>
    <dbReference type="NCBI Taxonomy" id="387"/>
    <lineage>
        <taxon>Bacteria</taxon>
        <taxon>Pseudomonadati</taxon>
        <taxon>Pseudomonadota</taxon>
        <taxon>Alphaproteobacteria</taxon>
        <taxon>Hyphomicrobiales</taxon>
        <taxon>Rhizobiaceae</taxon>
        <taxon>Rhizobium/Agrobacterium group</taxon>
        <taxon>Rhizobium</taxon>
    </lineage>
</organism>
<gene>
    <name evidence="1" type="ORF">HB770_11765</name>
</gene>
<proteinExistence type="predicted"/>
<dbReference type="Proteomes" id="UP000515518">
    <property type="component" value="Chromosome"/>
</dbReference>
<evidence type="ECO:0000313" key="1">
    <source>
        <dbReference type="EMBL" id="QND42400.1"/>
    </source>
</evidence>
<reference evidence="2" key="1">
    <citation type="journal article" date="2020" name="Mol. Plant Microbe">
        <title>Rhizobial microsymbionts of the narrowly endemic Oxytropis species growing in Kamchatka are characterized by significant genetic diversity and possess a set of genes that are associated with T3SS and T6SS secretion systems and can affect the development of symbiosis.</title>
        <authorList>
            <person name="Safronova V."/>
            <person name="Guro P."/>
            <person name="Sazanova A."/>
            <person name="Kuznetsova I."/>
            <person name="Belimov A."/>
            <person name="Yakubov V."/>
            <person name="Chirak E."/>
            <person name="Afonin A."/>
            <person name="Gogolev Y."/>
            <person name="Andronov E."/>
            <person name="Tikhonovich I."/>
        </authorList>
    </citation>
    <scope>NUCLEOTIDE SEQUENCE [LARGE SCALE GENOMIC DNA]</scope>
    <source>
        <strain evidence="2">RCAM0610</strain>
    </source>
</reference>
<sequence>MELKDFVSETFKQIIEGVKEARSIGEDGEGIASTGRTKMEKTAPGLMQDLNGALYTVIDFDVAVTAGAKVEGGGGIDVYAFKMKGGLNTEDEKVSRVRFSIPMKFNLY</sequence>
<name>A0A7G6RJG8_RHILV</name>